<name>A0A2Z3JFI4_9DEIO</name>
<evidence type="ECO:0000313" key="2">
    <source>
        <dbReference type="Proteomes" id="UP000245368"/>
    </source>
</evidence>
<dbReference type="EMBL" id="CP029494">
    <property type="protein sequence ID" value="AWN23735.1"/>
    <property type="molecule type" value="Genomic_DNA"/>
</dbReference>
<dbReference type="OrthoDB" id="6385861at2"/>
<sequence>MQMISSIFLSSLIYLFCKPLFKSSKSQSRQMERQKMKIMYIAYFDASVISGVSKKIFDQCRAWSANHEVELLVMTPKKPLKDVSGDGKFKIHFMIYKNRIQQIVLPFFIKTKHIDLIYFRYGTYHPIFEVIFHRLPTIIEFNSNHKLEHHNNLSRLKTLFHSLTRERLNRLAKGFVFVTDELKADFSCKGRPSIVLGNSIDLKRFKILKPVYNASTKAVFIGTPGCEWHGVEVLPRLAEVLKDWEIHIIGYPRDYFDNKPENVIIHGYLDIKDYQTILEQCDVAIASLALYKNNMTEGSTLKLREYLAFGLPCIAGHRDVDFPEQVDYILTVPNTSDGILKDIQAVRRFADAWKGKRVARDSIKHLDTEYKENQRLDFFKYIIGTQQ</sequence>
<protein>
    <recommendedName>
        <fullName evidence="3">Glycosyltransferase subfamily 4-like N-terminal domain-containing protein</fullName>
    </recommendedName>
</protein>
<dbReference type="Gene3D" id="3.40.50.2000">
    <property type="entry name" value="Glycogen Phosphorylase B"/>
    <property type="match status" value="1"/>
</dbReference>
<organism evidence="1 2">
    <name type="scientific">Deinococcus irradiatisoli</name>
    <dbReference type="NCBI Taxonomy" id="2202254"/>
    <lineage>
        <taxon>Bacteria</taxon>
        <taxon>Thermotogati</taxon>
        <taxon>Deinococcota</taxon>
        <taxon>Deinococci</taxon>
        <taxon>Deinococcales</taxon>
        <taxon>Deinococcaceae</taxon>
        <taxon>Deinococcus</taxon>
    </lineage>
</organism>
<dbReference type="Pfam" id="PF13692">
    <property type="entry name" value="Glyco_trans_1_4"/>
    <property type="match status" value="1"/>
</dbReference>
<proteinExistence type="predicted"/>
<evidence type="ECO:0008006" key="3">
    <source>
        <dbReference type="Google" id="ProtNLM"/>
    </source>
</evidence>
<dbReference type="KEGG" id="dez:DKM44_11255"/>
<keyword evidence="2" id="KW-1185">Reference proteome</keyword>
<dbReference type="SUPFAM" id="SSF53756">
    <property type="entry name" value="UDP-Glycosyltransferase/glycogen phosphorylase"/>
    <property type="match status" value="1"/>
</dbReference>
<evidence type="ECO:0000313" key="1">
    <source>
        <dbReference type="EMBL" id="AWN23735.1"/>
    </source>
</evidence>
<accession>A0A2Z3JFI4</accession>
<dbReference type="AlphaFoldDB" id="A0A2Z3JFI4"/>
<dbReference type="CDD" id="cd03801">
    <property type="entry name" value="GT4_PimA-like"/>
    <property type="match status" value="1"/>
</dbReference>
<reference evidence="1 2" key="1">
    <citation type="submission" date="2018-05" db="EMBL/GenBank/DDBJ databases">
        <title>Complete Genome Sequence of Deinococcus sp. strain 17bor-2.</title>
        <authorList>
            <person name="Srinivasan S."/>
        </authorList>
    </citation>
    <scope>NUCLEOTIDE SEQUENCE [LARGE SCALE GENOMIC DNA]</scope>
    <source>
        <strain evidence="1 2">17bor-2</strain>
    </source>
</reference>
<gene>
    <name evidence="1" type="ORF">DKM44_11255</name>
</gene>
<dbReference type="Proteomes" id="UP000245368">
    <property type="component" value="Chromosome"/>
</dbReference>